<dbReference type="InterPro" id="IPR051556">
    <property type="entry name" value="N-term/lysine_N-AcTrnsfr"/>
</dbReference>
<dbReference type="Gene3D" id="3.40.630.30">
    <property type="match status" value="1"/>
</dbReference>
<dbReference type="PANTHER" id="PTHR42919">
    <property type="entry name" value="N-ALPHA-ACETYLTRANSFERASE"/>
    <property type="match status" value="1"/>
</dbReference>
<gene>
    <name evidence="4" type="ORF">SAMN04488062_10558</name>
</gene>
<protein>
    <submittedName>
        <fullName evidence="4">Ribosomal protein S18 acetylase RimI</fullName>
    </submittedName>
</protein>
<dbReference type="GO" id="GO:0016747">
    <property type="term" value="F:acyltransferase activity, transferring groups other than amino-acyl groups"/>
    <property type="evidence" value="ECO:0007669"/>
    <property type="project" value="InterPro"/>
</dbReference>
<keyword evidence="2" id="KW-0012">Acyltransferase</keyword>
<dbReference type="Proteomes" id="UP000199274">
    <property type="component" value="Unassembled WGS sequence"/>
</dbReference>
<dbReference type="PROSITE" id="PS51186">
    <property type="entry name" value="GNAT"/>
    <property type="match status" value="1"/>
</dbReference>
<proteinExistence type="predicted"/>
<dbReference type="InterPro" id="IPR000182">
    <property type="entry name" value="GNAT_dom"/>
</dbReference>
<evidence type="ECO:0000313" key="4">
    <source>
        <dbReference type="EMBL" id="SDH21210.1"/>
    </source>
</evidence>
<keyword evidence="5" id="KW-1185">Reference proteome</keyword>
<evidence type="ECO:0000313" key="5">
    <source>
        <dbReference type="Proteomes" id="UP000199274"/>
    </source>
</evidence>
<accession>A0A1G8ALL0</accession>
<dbReference type="PANTHER" id="PTHR42919:SF8">
    <property type="entry name" value="N-ALPHA-ACETYLTRANSFERASE 50"/>
    <property type="match status" value="1"/>
</dbReference>
<organism evidence="4 5">
    <name type="scientific">Flavobacterium omnivorum</name>
    <dbReference type="NCBI Taxonomy" id="178355"/>
    <lineage>
        <taxon>Bacteria</taxon>
        <taxon>Pseudomonadati</taxon>
        <taxon>Bacteroidota</taxon>
        <taxon>Flavobacteriia</taxon>
        <taxon>Flavobacteriales</taxon>
        <taxon>Flavobacteriaceae</taxon>
        <taxon>Flavobacterium</taxon>
    </lineage>
</organism>
<dbReference type="Pfam" id="PF00583">
    <property type="entry name" value="Acetyltransf_1"/>
    <property type="match status" value="1"/>
</dbReference>
<name>A0A1G8ALL0_9FLAO</name>
<reference evidence="5" key="1">
    <citation type="submission" date="2016-10" db="EMBL/GenBank/DDBJ databases">
        <authorList>
            <person name="Varghese N."/>
            <person name="Submissions S."/>
        </authorList>
    </citation>
    <scope>NUCLEOTIDE SEQUENCE [LARGE SCALE GENOMIC DNA]</scope>
    <source>
        <strain evidence="5">CGMCC 1.2747</strain>
    </source>
</reference>
<dbReference type="AlphaFoldDB" id="A0A1G8ALL0"/>
<dbReference type="CDD" id="cd04301">
    <property type="entry name" value="NAT_SF"/>
    <property type="match status" value="1"/>
</dbReference>
<keyword evidence="4" id="KW-0687">Ribonucleoprotein</keyword>
<dbReference type="OrthoDB" id="7205533at2"/>
<evidence type="ECO:0000259" key="3">
    <source>
        <dbReference type="PROSITE" id="PS51186"/>
    </source>
</evidence>
<feature type="domain" description="N-acetyltransferase" evidence="3">
    <location>
        <begin position="4"/>
        <end position="173"/>
    </location>
</feature>
<dbReference type="EMBL" id="FNDB01000005">
    <property type="protein sequence ID" value="SDH21210.1"/>
    <property type="molecule type" value="Genomic_DNA"/>
</dbReference>
<dbReference type="SUPFAM" id="SSF55729">
    <property type="entry name" value="Acyl-CoA N-acyltransferases (Nat)"/>
    <property type="match status" value="1"/>
</dbReference>
<dbReference type="STRING" id="178355.SAMN04488062_10558"/>
<dbReference type="RefSeq" id="WP_091256955.1">
    <property type="nucleotide sequence ID" value="NZ_FNDB01000005.1"/>
</dbReference>
<dbReference type="InterPro" id="IPR016181">
    <property type="entry name" value="Acyl_CoA_acyltransferase"/>
</dbReference>
<evidence type="ECO:0000256" key="2">
    <source>
        <dbReference type="ARBA" id="ARBA00023315"/>
    </source>
</evidence>
<sequence length="175" mass="20014">MNSIEIQKATLNDLEILQKISIQTFTETFAAINTPDNIANYINDSFNTKQLTTELSNRNSMFYLAYSNAVAVGYLKINFGDAQTETHDQNALEVHRIYVLQTFHGKNIGQLLLNEAKKLAENNGIASIWLGVWEENYRALQFYAKNGFVVFDQHVFTLGDDKQTDLLMQLRLLEK</sequence>
<keyword evidence="1" id="KW-0808">Transferase</keyword>
<keyword evidence="4" id="KW-0689">Ribosomal protein</keyword>
<evidence type="ECO:0000256" key="1">
    <source>
        <dbReference type="ARBA" id="ARBA00022679"/>
    </source>
</evidence>
<dbReference type="GO" id="GO:0005840">
    <property type="term" value="C:ribosome"/>
    <property type="evidence" value="ECO:0007669"/>
    <property type="project" value="UniProtKB-KW"/>
</dbReference>